<sequence length="290" mass="31500">MGRLNMKLSRCSIISMLTILLLTGCEQAATPGVASALASVSPAASPDPNVAPKPVSDTGVLPTNNTSAATPIKEPVGFENGSPKEEPVVSDEKKQTKKSALKPIYSVGKGQVAITIDDGPTKYTEELLKVLKEQNTHVTFFFIGQNAAAFPQSVTEAVYEGHEVGYHSDTHPHMSQMTYDAQENEFNSGLNKLIKFNKHPVTLFRPPYGAYNNDTKLVTEEHHMQMVLWNEDPKDWATTDPSKVVKSVLAQVQSGSIIVMHDHPSTIAALPDIIKGVRKKGYTLVTVPHG</sequence>
<dbReference type="InterPro" id="IPR002509">
    <property type="entry name" value="NODB_dom"/>
</dbReference>
<evidence type="ECO:0000259" key="5">
    <source>
        <dbReference type="PROSITE" id="PS51677"/>
    </source>
</evidence>
<keyword evidence="7" id="KW-1185">Reference proteome</keyword>
<evidence type="ECO:0000256" key="4">
    <source>
        <dbReference type="SAM" id="SignalP"/>
    </source>
</evidence>
<dbReference type="PROSITE" id="PS51677">
    <property type="entry name" value="NODB"/>
    <property type="match status" value="1"/>
</dbReference>
<evidence type="ECO:0000256" key="1">
    <source>
        <dbReference type="ARBA" id="ARBA00022723"/>
    </source>
</evidence>
<evidence type="ECO:0000256" key="2">
    <source>
        <dbReference type="ARBA" id="ARBA00022801"/>
    </source>
</evidence>
<organism evidence="6 7">
    <name type="scientific">Paenibacillus phytorum</name>
    <dbReference type="NCBI Taxonomy" id="2654977"/>
    <lineage>
        <taxon>Bacteria</taxon>
        <taxon>Bacillati</taxon>
        <taxon>Bacillota</taxon>
        <taxon>Bacilli</taxon>
        <taxon>Bacillales</taxon>
        <taxon>Paenibacillaceae</taxon>
        <taxon>Paenibacillus</taxon>
    </lineage>
</organism>
<keyword evidence="4" id="KW-0732">Signal</keyword>
<dbReference type="PANTHER" id="PTHR10587">
    <property type="entry name" value="GLYCOSYL TRANSFERASE-RELATED"/>
    <property type="match status" value="1"/>
</dbReference>
<feature type="signal peptide" evidence="4">
    <location>
        <begin position="1"/>
        <end position="28"/>
    </location>
</feature>
<dbReference type="CDD" id="cd10917">
    <property type="entry name" value="CE4_NodB_like_6s_7s"/>
    <property type="match status" value="1"/>
</dbReference>
<name>A0ABX1XS53_9BACL</name>
<dbReference type="Pfam" id="PF01522">
    <property type="entry name" value="Polysacc_deac_1"/>
    <property type="match status" value="1"/>
</dbReference>
<keyword evidence="2" id="KW-0378">Hydrolase</keyword>
<feature type="region of interest" description="Disordered" evidence="3">
    <location>
        <begin position="39"/>
        <end position="95"/>
    </location>
</feature>
<evidence type="ECO:0000313" key="7">
    <source>
        <dbReference type="Proteomes" id="UP000616779"/>
    </source>
</evidence>
<dbReference type="EMBL" id="WHOA01000065">
    <property type="protein sequence ID" value="NOU71377.1"/>
    <property type="molecule type" value="Genomic_DNA"/>
</dbReference>
<accession>A0ABX1XS53</accession>
<dbReference type="InterPro" id="IPR050248">
    <property type="entry name" value="Polysacc_deacetylase_ArnD"/>
</dbReference>
<evidence type="ECO:0000256" key="3">
    <source>
        <dbReference type="SAM" id="MobiDB-lite"/>
    </source>
</evidence>
<feature type="chain" id="PRO_5045461246" evidence="4">
    <location>
        <begin position="29"/>
        <end position="290"/>
    </location>
</feature>
<dbReference type="Proteomes" id="UP000616779">
    <property type="component" value="Unassembled WGS sequence"/>
</dbReference>
<dbReference type="SUPFAM" id="SSF88713">
    <property type="entry name" value="Glycoside hydrolase/deacetylase"/>
    <property type="match status" value="1"/>
</dbReference>
<reference evidence="6 7" key="1">
    <citation type="submission" date="2019-10" db="EMBL/GenBank/DDBJ databases">
        <title>Description of Paenibacillus terrestris sp. nov.</title>
        <authorList>
            <person name="Carlier A."/>
            <person name="Qi S."/>
        </authorList>
    </citation>
    <scope>NUCLEOTIDE SEQUENCE [LARGE SCALE GENOMIC DNA]</scope>
    <source>
        <strain evidence="6 7">LMG 31458</strain>
    </source>
</reference>
<feature type="compositionally biased region" description="Basic and acidic residues" evidence="3">
    <location>
        <begin position="82"/>
        <end position="94"/>
    </location>
</feature>
<feature type="compositionally biased region" description="Low complexity" evidence="3">
    <location>
        <begin position="39"/>
        <end position="52"/>
    </location>
</feature>
<keyword evidence="1" id="KW-0479">Metal-binding</keyword>
<dbReference type="PANTHER" id="PTHR10587:SF133">
    <property type="entry name" value="CHITIN DEACETYLASE 1-RELATED"/>
    <property type="match status" value="1"/>
</dbReference>
<protein>
    <submittedName>
        <fullName evidence="6">Polysaccharide deacetylase family protein</fullName>
    </submittedName>
</protein>
<dbReference type="Gene3D" id="3.20.20.370">
    <property type="entry name" value="Glycoside hydrolase/deacetylase"/>
    <property type="match status" value="1"/>
</dbReference>
<dbReference type="InterPro" id="IPR011330">
    <property type="entry name" value="Glyco_hydro/deAcase_b/a-brl"/>
</dbReference>
<proteinExistence type="predicted"/>
<feature type="domain" description="NodB homology" evidence="5">
    <location>
        <begin position="110"/>
        <end position="285"/>
    </location>
</feature>
<dbReference type="PROSITE" id="PS51257">
    <property type="entry name" value="PROKAR_LIPOPROTEIN"/>
    <property type="match status" value="1"/>
</dbReference>
<comment type="caution">
    <text evidence="6">The sequence shown here is derived from an EMBL/GenBank/DDBJ whole genome shotgun (WGS) entry which is preliminary data.</text>
</comment>
<gene>
    <name evidence="6" type="ORF">GC098_08070</name>
</gene>
<evidence type="ECO:0000313" key="6">
    <source>
        <dbReference type="EMBL" id="NOU71377.1"/>
    </source>
</evidence>